<evidence type="ECO:0000313" key="3">
    <source>
        <dbReference type="EMBL" id="CAD8078685.1"/>
    </source>
</evidence>
<protein>
    <recommendedName>
        <fullName evidence="2">HSF-type DNA-binding domain-containing protein</fullName>
    </recommendedName>
</protein>
<organism evidence="3 4">
    <name type="scientific">Paramecium primaurelia</name>
    <dbReference type="NCBI Taxonomy" id="5886"/>
    <lineage>
        <taxon>Eukaryota</taxon>
        <taxon>Sar</taxon>
        <taxon>Alveolata</taxon>
        <taxon>Ciliophora</taxon>
        <taxon>Intramacronucleata</taxon>
        <taxon>Oligohymenophorea</taxon>
        <taxon>Peniculida</taxon>
        <taxon>Parameciidae</taxon>
        <taxon>Paramecium</taxon>
    </lineage>
</organism>
<evidence type="ECO:0000313" key="4">
    <source>
        <dbReference type="Proteomes" id="UP000688137"/>
    </source>
</evidence>
<evidence type="ECO:0000259" key="2">
    <source>
        <dbReference type="Pfam" id="PF00447"/>
    </source>
</evidence>
<dbReference type="Proteomes" id="UP000688137">
    <property type="component" value="Unassembled WGS sequence"/>
</dbReference>
<comment type="caution">
    <text evidence="3">The sequence shown here is derived from an EMBL/GenBank/DDBJ whole genome shotgun (WGS) entry which is preliminary data.</text>
</comment>
<gene>
    <name evidence="3" type="ORF">PPRIM_AZ9-3.1.T0600199</name>
</gene>
<sequence>MQNQMSDVIHWNEDCDAININDIEKLVKTVLSVHQKQNNFFNFSRQLNQYGFLKQRVGKNIYTFKHVHFNKTNKGNSHQYRQFPQNLILLNISKGI</sequence>
<accession>A0A8S1MPI5</accession>
<dbReference type="AlphaFoldDB" id="A0A8S1MPI5"/>
<dbReference type="InterPro" id="IPR000232">
    <property type="entry name" value="HSF_DNA-bd"/>
</dbReference>
<keyword evidence="4" id="KW-1185">Reference proteome</keyword>
<dbReference type="Pfam" id="PF00447">
    <property type="entry name" value="HSF_DNA-bind"/>
    <property type="match status" value="1"/>
</dbReference>
<name>A0A8S1MPI5_PARPR</name>
<dbReference type="GO" id="GO:0043565">
    <property type="term" value="F:sequence-specific DNA binding"/>
    <property type="evidence" value="ECO:0007669"/>
    <property type="project" value="InterPro"/>
</dbReference>
<evidence type="ECO:0000256" key="1">
    <source>
        <dbReference type="ARBA" id="ARBA00023125"/>
    </source>
</evidence>
<proteinExistence type="predicted"/>
<dbReference type="EMBL" id="CAJJDM010000061">
    <property type="protein sequence ID" value="CAD8078685.1"/>
    <property type="molecule type" value="Genomic_DNA"/>
</dbReference>
<feature type="domain" description="HSF-type DNA-binding" evidence="2">
    <location>
        <begin position="3"/>
        <end position="76"/>
    </location>
</feature>
<dbReference type="GO" id="GO:0003700">
    <property type="term" value="F:DNA-binding transcription factor activity"/>
    <property type="evidence" value="ECO:0007669"/>
    <property type="project" value="InterPro"/>
</dbReference>
<keyword evidence="1" id="KW-0238">DNA-binding</keyword>
<reference evidence="3" key="1">
    <citation type="submission" date="2021-01" db="EMBL/GenBank/DDBJ databases">
        <authorList>
            <consortium name="Genoscope - CEA"/>
            <person name="William W."/>
        </authorList>
    </citation>
    <scope>NUCLEOTIDE SEQUENCE</scope>
</reference>